<protein>
    <submittedName>
        <fullName evidence="1">Crinkler (CRN)</fullName>
    </submittedName>
</protein>
<gene>
    <name evidence="1" type="ORF">PHMEG_00019639</name>
</gene>
<dbReference type="Proteomes" id="UP000198211">
    <property type="component" value="Unassembled WGS sequence"/>
</dbReference>
<evidence type="ECO:0000313" key="2">
    <source>
        <dbReference type="Proteomes" id="UP000198211"/>
    </source>
</evidence>
<name>A0A225VSL3_9STRA</name>
<comment type="caution">
    <text evidence="1">The sequence shown here is derived from an EMBL/GenBank/DDBJ whole genome shotgun (WGS) entry which is preliminary data.</text>
</comment>
<sequence length="131" mass="14588">MKSLIRYMDTFLSYSKLLGEIIAGKDANRLHFMVPLLAGVCALCPNLTDETVVGKRVHGDGTFEFVLPRGDKPCVGNEALADVYRLMKVYSIVTNFVEWSSITISTENHVPTRESVKRIAGMVYSNLSEDN</sequence>
<reference evidence="2" key="1">
    <citation type="submission" date="2017-03" db="EMBL/GenBank/DDBJ databases">
        <title>Phytopthora megakarya and P. palmivora, two closely related causual agents of cacao black pod achieved similar genome size and gene model numbers by different mechanisms.</title>
        <authorList>
            <person name="Ali S."/>
            <person name="Shao J."/>
            <person name="Larry D.J."/>
            <person name="Kronmiller B."/>
            <person name="Shen D."/>
            <person name="Strem M.D."/>
            <person name="Melnick R.L."/>
            <person name="Guiltinan M.J."/>
            <person name="Tyler B.M."/>
            <person name="Meinhardt L.W."/>
            <person name="Bailey B.A."/>
        </authorList>
    </citation>
    <scope>NUCLEOTIDE SEQUENCE [LARGE SCALE GENOMIC DNA]</scope>
    <source>
        <strain evidence="2">zdho120</strain>
    </source>
</reference>
<evidence type="ECO:0000313" key="1">
    <source>
        <dbReference type="EMBL" id="OWZ07898.1"/>
    </source>
</evidence>
<dbReference type="OrthoDB" id="117313at2759"/>
<proteinExistence type="predicted"/>
<dbReference type="EMBL" id="NBNE01003354">
    <property type="protein sequence ID" value="OWZ07898.1"/>
    <property type="molecule type" value="Genomic_DNA"/>
</dbReference>
<keyword evidence="2" id="KW-1185">Reference proteome</keyword>
<accession>A0A225VSL3</accession>
<dbReference type="AlphaFoldDB" id="A0A225VSL3"/>
<organism evidence="1 2">
    <name type="scientific">Phytophthora megakarya</name>
    <dbReference type="NCBI Taxonomy" id="4795"/>
    <lineage>
        <taxon>Eukaryota</taxon>
        <taxon>Sar</taxon>
        <taxon>Stramenopiles</taxon>
        <taxon>Oomycota</taxon>
        <taxon>Peronosporomycetes</taxon>
        <taxon>Peronosporales</taxon>
        <taxon>Peronosporaceae</taxon>
        <taxon>Phytophthora</taxon>
    </lineage>
</organism>